<evidence type="ECO:0000313" key="2">
    <source>
        <dbReference type="Proteomes" id="UP001370490"/>
    </source>
</evidence>
<comment type="caution">
    <text evidence="1">The sequence shown here is derived from an EMBL/GenBank/DDBJ whole genome shotgun (WGS) entry which is preliminary data.</text>
</comment>
<dbReference type="EMBL" id="JBAMMX010000017">
    <property type="protein sequence ID" value="KAK6923912.1"/>
    <property type="molecule type" value="Genomic_DNA"/>
</dbReference>
<reference evidence="1 2" key="1">
    <citation type="submission" date="2023-12" db="EMBL/GenBank/DDBJ databases">
        <title>A high-quality genome assembly for Dillenia turbinata (Dilleniales).</title>
        <authorList>
            <person name="Chanderbali A."/>
        </authorList>
    </citation>
    <scope>NUCLEOTIDE SEQUENCE [LARGE SCALE GENOMIC DNA]</scope>
    <source>
        <strain evidence="1">LSX21</strain>
        <tissue evidence="1">Leaf</tissue>
    </source>
</reference>
<dbReference type="Proteomes" id="UP001370490">
    <property type="component" value="Unassembled WGS sequence"/>
</dbReference>
<sequence>MYVYSKCGRFGSCNPQNPPLYGRLGGFEPRQMERWSRGKLVWRMCKEDSVCERNGVRKGKLDGFLKLTCGEKSRILEQWPACGEDACRSERGVVIAGNGCFSLRGDLIDIQKFLKNCADIYLRVVIKRRLDLTVIIGAPAHSSKHLHHMEMDD</sequence>
<accession>A0AAN8Z409</accession>
<evidence type="ECO:0000313" key="1">
    <source>
        <dbReference type="EMBL" id="KAK6923912.1"/>
    </source>
</evidence>
<dbReference type="AlphaFoldDB" id="A0AAN8Z409"/>
<organism evidence="1 2">
    <name type="scientific">Dillenia turbinata</name>
    <dbReference type="NCBI Taxonomy" id="194707"/>
    <lineage>
        <taxon>Eukaryota</taxon>
        <taxon>Viridiplantae</taxon>
        <taxon>Streptophyta</taxon>
        <taxon>Embryophyta</taxon>
        <taxon>Tracheophyta</taxon>
        <taxon>Spermatophyta</taxon>
        <taxon>Magnoliopsida</taxon>
        <taxon>eudicotyledons</taxon>
        <taxon>Gunneridae</taxon>
        <taxon>Pentapetalae</taxon>
        <taxon>Dilleniales</taxon>
        <taxon>Dilleniaceae</taxon>
        <taxon>Dillenia</taxon>
    </lineage>
</organism>
<gene>
    <name evidence="1" type="ORF">RJ641_010112</name>
</gene>
<proteinExistence type="predicted"/>
<keyword evidence="2" id="KW-1185">Reference proteome</keyword>
<protein>
    <submittedName>
        <fullName evidence="1">Uncharacterized protein</fullName>
    </submittedName>
</protein>
<name>A0AAN8Z409_9MAGN</name>